<sequence>MRLAFNIATRFLFANKGQTLLIVLGIAVGVSVQIFIGSLIQGLQASLIDKTVGNSSQITVYPENEQRKMDDYEELINQIKRHDKKMNVISVTADGSGFIRKEDDTNPILLRGFNLDDANKIYEFNDKLTEGKLPNANNEVIVGRELKEKLNLSLNQEVEILTPKNSITTVKITGFYDLNVKRINESWIISDLNTSQTIFKLGDSITSIEIQIEDVFEADTITSQLKTDVSDYNVKITNWKEQNQELLSGLEGQSISSIMIQVFVLISVVLGIASVLAISVMQKSKQLGILKAMGIKNKQASLIYLFQGLILGLIGAILGILIGIGLLVSFTTFVVLEDGSSVVPLTLNSGFIVLSGVIAVLSATIASLIPARRSSKLDPVEVIRNG</sequence>
<feature type="transmembrane region" description="Helical" evidence="7">
    <location>
        <begin position="20"/>
        <end position="40"/>
    </location>
</feature>
<evidence type="ECO:0000259" key="8">
    <source>
        <dbReference type="Pfam" id="PF02687"/>
    </source>
</evidence>
<dbReference type="PANTHER" id="PTHR30489:SF0">
    <property type="entry name" value="LIPOPROTEIN-RELEASING SYSTEM TRANSMEMBRANE PROTEIN LOLE"/>
    <property type="match status" value="1"/>
</dbReference>
<dbReference type="OrthoDB" id="9808461at2"/>
<comment type="similarity">
    <text evidence="2">Belongs to the ABC-4 integral membrane protein family. LolC/E subfamily.</text>
</comment>
<dbReference type="GO" id="GO:0044874">
    <property type="term" value="P:lipoprotein localization to outer membrane"/>
    <property type="evidence" value="ECO:0007669"/>
    <property type="project" value="TreeGrafter"/>
</dbReference>
<feature type="transmembrane region" description="Helical" evidence="7">
    <location>
        <begin position="258"/>
        <end position="281"/>
    </location>
</feature>
<dbReference type="Proteomes" id="UP000005707">
    <property type="component" value="Unassembled WGS sequence"/>
</dbReference>
<evidence type="ECO:0000256" key="4">
    <source>
        <dbReference type="ARBA" id="ARBA00022692"/>
    </source>
</evidence>
<dbReference type="InParanoid" id="F7Q1M6"/>
<comment type="subcellular location">
    <subcellularLocation>
        <location evidence="1">Cell membrane</location>
        <topology evidence="1">Multi-pass membrane protein</topology>
    </subcellularLocation>
</comment>
<gene>
    <name evidence="10" type="ORF">HLPCO_001296</name>
</gene>
<feature type="domain" description="ABC3 transporter permease C-terminal" evidence="8">
    <location>
        <begin position="259"/>
        <end position="379"/>
    </location>
</feature>
<evidence type="ECO:0000256" key="6">
    <source>
        <dbReference type="ARBA" id="ARBA00023136"/>
    </source>
</evidence>
<comment type="caution">
    <text evidence="10">The sequence shown here is derived from an EMBL/GenBank/DDBJ whole genome shotgun (WGS) entry which is preliminary data.</text>
</comment>
<dbReference type="RefSeq" id="WP_008825632.1">
    <property type="nucleotide sequence ID" value="NZ_AFNU02000003.1"/>
</dbReference>
<dbReference type="InterPro" id="IPR025857">
    <property type="entry name" value="MacB_PCD"/>
</dbReference>
<protein>
    <submittedName>
        <fullName evidence="10">Integral membrane protein</fullName>
    </submittedName>
</protein>
<keyword evidence="11" id="KW-1185">Reference proteome</keyword>
<dbReference type="STRING" id="1033810.HLPCO_001296"/>
<dbReference type="AlphaFoldDB" id="F7Q1M6"/>
<reference evidence="10 11" key="1">
    <citation type="journal article" date="2011" name="J. Bacteriol.">
        <title>Genome sequence of Haloplasma contractile, an unusual contractile bacterium from a deep-sea anoxic brine lake.</title>
        <authorList>
            <person name="Antunes A."/>
            <person name="Alam I."/>
            <person name="El Dorry H."/>
            <person name="Siam R."/>
            <person name="Robertson A."/>
            <person name="Bajic V.B."/>
            <person name="Stingl U."/>
        </authorList>
    </citation>
    <scope>NUCLEOTIDE SEQUENCE [LARGE SCALE GENOMIC DNA]</scope>
    <source>
        <strain evidence="10 11">SSD-17B</strain>
    </source>
</reference>
<evidence type="ECO:0000256" key="5">
    <source>
        <dbReference type="ARBA" id="ARBA00022989"/>
    </source>
</evidence>
<evidence type="ECO:0000259" key="9">
    <source>
        <dbReference type="Pfam" id="PF12704"/>
    </source>
</evidence>
<dbReference type="Pfam" id="PF02687">
    <property type="entry name" value="FtsX"/>
    <property type="match status" value="1"/>
</dbReference>
<proteinExistence type="inferred from homology"/>
<dbReference type="GO" id="GO:0098797">
    <property type="term" value="C:plasma membrane protein complex"/>
    <property type="evidence" value="ECO:0007669"/>
    <property type="project" value="TreeGrafter"/>
</dbReference>
<name>F7Q1M6_9MOLU</name>
<keyword evidence="4 7" id="KW-0812">Transmembrane</keyword>
<evidence type="ECO:0000256" key="1">
    <source>
        <dbReference type="ARBA" id="ARBA00004651"/>
    </source>
</evidence>
<evidence type="ECO:0000256" key="2">
    <source>
        <dbReference type="ARBA" id="ARBA00005236"/>
    </source>
</evidence>
<accession>F7Q1M6</accession>
<dbReference type="eggNOG" id="COG4591">
    <property type="taxonomic scope" value="Bacteria"/>
</dbReference>
<evidence type="ECO:0000313" key="10">
    <source>
        <dbReference type="EMBL" id="ERJ12956.1"/>
    </source>
</evidence>
<dbReference type="EMBL" id="AFNU02000003">
    <property type="protein sequence ID" value="ERJ12956.1"/>
    <property type="molecule type" value="Genomic_DNA"/>
</dbReference>
<feature type="transmembrane region" description="Helical" evidence="7">
    <location>
        <begin position="302"/>
        <end position="330"/>
    </location>
</feature>
<dbReference type="FunCoup" id="F7Q1M6">
    <property type="interactions" value="243"/>
</dbReference>
<dbReference type="InterPro" id="IPR051447">
    <property type="entry name" value="Lipoprotein-release_system"/>
</dbReference>
<keyword evidence="5 7" id="KW-1133">Transmembrane helix</keyword>
<feature type="domain" description="MacB-like periplasmic core" evidence="9">
    <location>
        <begin position="19"/>
        <end position="226"/>
    </location>
</feature>
<evidence type="ECO:0000313" key="11">
    <source>
        <dbReference type="Proteomes" id="UP000005707"/>
    </source>
</evidence>
<dbReference type="PANTHER" id="PTHR30489">
    <property type="entry name" value="LIPOPROTEIN-RELEASING SYSTEM TRANSMEMBRANE PROTEIN LOLE"/>
    <property type="match status" value="1"/>
</dbReference>
<evidence type="ECO:0000256" key="7">
    <source>
        <dbReference type="SAM" id="Phobius"/>
    </source>
</evidence>
<keyword evidence="6 7" id="KW-0472">Membrane</keyword>
<dbReference type="InterPro" id="IPR003838">
    <property type="entry name" value="ABC3_permease_C"/>
</dbReference>
<dbReference type="Pfam" id="PF12704">
    <property type="entry name" value="MacB_PCD"/>
    <property type="match status" value="1"/>
</dbReference>
<reference evidence="10 11" key="2">
    <citation type="journal article" date="2013" name="PLoS ONE">
        <title>INDIGO - INtegrated Data Warehouse of MIcrobial GenOmes with Examples from the Red Sea Extremophiles.</title>
        <authorList>
            <person name="Alam I."/>
            <person name="Antunes A."/>
            <person name="Kamau A.A."/>
            <person name="Ba Alawi W."/>
            <person name="Kalkatawi M."/>
            <person name="Stingl U."/>
            <person name="Bajic V.B."/>
        </authorList>
    </citation>
    <scope>NUCLEOTIDE SEQUENCE [LARGE SCALE GENOMIC DNA]</scope>
    <source>
        <strain evidence="10 11">SSD-17B</strain>
    </source>
</reference>
<organism evidence="10 11">
    <name type="scientific">Haloplasma contractile SSD-17B</name>
    <dbReference type="NCBI Taxonomy" id="1033810"/>
    <lineage>
        <taxon>Bacteria</taxon>
        <taxon>Bacillati</taxon>
        <taxon>Mycoplasmatota</taxon>
        <taxon>Mollicutes</taxon>
        <taxon>Haloplasmatales</taxon>
        <taxon>Haloplasmataceae</taxon>
        <taxon>Haloplasma</taxon>
    </lineage>
</organism>
<evidence type="ECO:0000256" key="3">
    <source>
        <dbReference type="ARBA" id="ARBA00022475"/>
    </source>
</evidence>
<feature type="transmembrane region" description="Helical" evidence="7">
    <location>
        <begin position="350"/>
        <end position="369"/>
    </location>
</feature>
<keyword evidence="3" id="KW-1003">Cell membrane</keyword>